<accession>A0A2L2LKW1</accession>
<protein>
    <submittedName>
        <fullName evidence="3">Serine kinase</fullName>
    </submittedName>
</protein>
<evidence type="ECO:0000313" key="3">
    <source>
        <dbReference type="EMBL" id="AVH44990.1"/>
    </source>
</evidence>
<keyword evidence="3" id="KW-0418">Kinase</keyword>
<dbReference type="RefSeq" id="WP_104680115.1">
    <property type="nucleotide sequence ID" value="NZ_CP026925.1"/>
</dbReference>
<sequence length="261" mass="28111">MAVFTELSDADSSAIAHNCNLGTLLSVIGIANGDTETTYLFRSAAGEFIVTLFENGAAPLDLDQAFVTMDALHANGVPCPKPRRTVDGKATFNAADRLVAVVDFLPGSSVKRAGIEQCEDLGRVMAQIHTTLARKRKRKPSVLPTGSIHGALVHDNIFFLGNAVSGVINFRLRHEDVLISEIADVLVSWTLDLQGGIDTDRARAILRGYQTIRTLTTIEKTALPGFVLASAARHYAGGEERDHLLESAIAAYKSMTADMFD</sequence>
<dbReference type="InterPro" id="IPR050249">
    <property type="entry name" value="Pseudomonas-type_ThrB"/>
</dbReference>
<dbReference type="Gene3D" id="3.90.1200.10">
    <property type="match status" value="1"/>
</dbReference>
<name>A0A2L2LKW1_AGRTU</name>
<dbReference type="InterPro" id="IPR002575">
    <property type="entry name" value="Aminoglycoside_PTrfase"/>
</dbReference>
<evidence type="ECO:0000259" key="2">
    <source>
        <dbReference type="Pfam" id="PF01636"/>
    </source>
</evidence>
<dbReference type="Pfam" id="PF01636">
    <property type="entry name" value="APH"/>
    <property type="match status" value="1"/>
</dbReference>
<feature type="domain" description="Aminoglycoside phosphotransferase" evidence="2">
    <location>
        <begin position="29"/>
        <end position="134"/>
    </location>
</feature>
<evidence type="ECO:0000256" key="1">
    <source>
        <dbReference type="ARBA" id="ARBA00038240"/>
    </source>
</evidence>
<dbReference type="PANTHER" id="PTHR21064:SF6">
    <property type="entry name" value="AMINOGLYCOSIDE PHOSPHOTRANSFERASE DOMAIN-CONTAINING PROTEIN"/>
    <property type="match status" value="1"/>
</dbReference>
<dbReference type="Gene3D" id="3.30.200.20">
    <property type="entry name" value="Phosphorylase Kinase, domain 1"/>
    <property type="match status" value="1"/>
</dbReference>
<organism evidence="3 4">
    <name type="scientific">Agrobacterium tumefaciens</name>
    <dbReference type="NCBI Taxonomy" id="358"/>
    <lineage>
        <taxon>Bacteria</taxon>
        <taxon>Pseudomonadati</taxon>
        <taxon>Pseudomonadota</taxon>
        <taxon>Alphaproteobacteria</taxon>
        <taxon>Hyphomicrobiales</taxon>
        <taxon>Rhizobiaceae</taxon>
        <taxon>Rhizobium/Agrobacterium group</taxon>
        <taxon>Agrobacterium</taxon>
        <taxon>Agrobacterium tumefaciens complex</taxon>
    </lineage>
</organism>
<dbReference type="GO" id="GO:0019202">
    <property type="term" value="F:amino acid kinase activity"/>
    <property type="evidence" value="ECO:0007669"/>
    <property type="project" value="TreeGrafter"/>
</dbReference>
<keyword evidence="3" id="KW-0808">Transferase</keyword>
<comment type="similarity">
    <text evidence="1">Belongs to the pseudomonas-type ThrB family.</text>
</comment>
<proteinExistence type="inferred from homology"/>
<evidence type="ECO:0000313" key="4">
    <source>
        <dbReference type="Proteomes" id="UP000237717"/>
    </source>
</evidence>
<dbReference type="PANTHER" id="PTHR21064">
    <property type="entry name" value="AMINOGLYCOSIDE PHOSPHOTRANSFERASE DOMAIN-CONTAINING PROTEIN-RELATED"/>
    <property type="match status" value="1"/>
</dbReference>
<dbReference type="SUPFAM" id="SSF56112">
    <property type="entry name" value="Protein kinase-like (PK-like)"/>
    <property type="match status" value="1"/>
</dbReference>
<dbReference type="AlphaFoldDB" id="A0A2L2LKW1"/>
<dbReference type="Proteomes" id="UP000237717">
    <property type="component" value="Chromosome II"/>
</dbReference>
<gene>
    <name evidence="3" type="ORF">At1D1609_49510</name>
</gene>
<dbReference type="EMBL" id="CP026925">
    <property type="protein sequence ID" value="AVH44990.1"/>
    <property type="molecule type" value="Genomic_DNA"/>
</dbReference>
<dbReference type="InterPro" id="IPR011009">
    <property type="entry name" value="Kinase-like_dom_sf"/>
</dbReference>
<reference evidence="3 4" key="1">
    <citation type="submission" date="2018-02" db="EMBL/GenBank/DDBJ databases">
        <title>Complete genome sequence of Agrobacterium tumefaciens 1D1609.</title>
        <authorList>
            <person name="Cho S.-T."/>
            <person name="Haryono M."/>
            <person name="Chang H.-H."/>
            <person name="Santos M.N."/>
            <person name="Lai E.-M."/>
            <person name="Kuo C.-H."/>
        </authorList>
    </citation>
    <scope>NUCLEOTIDE SEQUENCE [LARGE SCALE GENOMIC DNA]</scope>
    <source>
        <strain evidence="3 4">1D1609</strain>
    </source>
</reference>